<dbReference type="InterPro" id="IPR020476">
    <property type="entry name" value="Nudix_hydrolase"/>
</dbReference>
<reference evidence="5 6" key="1">
    <citation type="journal article" date="2015" name="Sci. Rep.">
        <title>Chromosome-level genome map provides insights into diverse defense mechanisms in the medicinal fungus Ganoderma sinense.</title>
        <authorList>
            <person name="Zhu Y."/>
            <person name="Xu J."/>
            <person name="Sun C."/>
            <person name="Zhou S."/>
            <person name="Xu H."/>
            <person name="Nelson D.R."/>
            <person name="Qian J."/>
            <person name="Song J."/>
            <person name="Luo H."/>
            <person name="Xiang L."/>
            <person name="Li Y."/>
            <person name="Xu Z."/>
            <person name="Ji A."/>
            <person name="Wang L."/>
            <person name="Lu S."/>
            <person name="Hayward A."/>
            <person name="Sun W."/>
            <person name="Li X."/>
            <person name="Schwartz D.C."/>
            <person name="Wang Y."/>
            <person name="Chen S."/>
        </authorList>
    </citation>
    <scope>NUCLEOTIDE SEQUENCE [LARGE SCALE GENOMIC DNA]</scope>
    <source>
        <strain evidence="5 6">ZZ0214-1</strain>
    </source>
</reference>
<dbReference type="PROSITE" id="PS00893">
    <property type="entry name" value="NUDIX_BOX"/>
    <property type="match status" value="1"/>
</dbReference>
<evidence type="ECO:0000313" key="6">
    <source>
        <dbReference type="Proteomes" id="UP000230002"/>
    </source>
</evidence>
<feature type="domain" description="Nudix hydrolase" evidence="4">
    <location>
        <begin position="86"/>
        <end position="258"/>
    </location>
</feature>
<feature type="compositionally biased region" description="Polar residues" evidence="3">
    <location>
        <begin position="17"/>
        <end position="42"/>
    </location>
</feature>
<evidence type="ECO:0000313" key="5">
    <source>
        <dbReference type="EMBL" id="PIL25853.1"/>
    </source>
</evidence>
<dbReference type="Pfam" id="PF00293">
    <property type="entry name" value="NUDIX"/>
    <property type="match status" value="1"/>
</dbReference>
<keyword evidence="6" id="KW-1185">Reference proteome</keyword>
<evidence type="ECO:0000256" key="2">
    <source>
        <dbReference type="RuleBase" id="RU003476"/>
    </source>
</evidence>
<sequence>MAGKRWSLSRVWGGTRQDASASGPTTAGPSSNRSTNGTQHNRSQSTSNARPASSSHSRRAQPASREAQEIQFSTPIVEDSAWFAPDFMLGAGMVIIQPSTKKIVVLSDKEVYRGKEYRYWFLPKGRKDVGESLEQTALREAYEESGLRVSFLPIVLAHNAPGPPNTLADLDRSRLLPCTEPIYICTQAYEKRASTSRPGGKAEYLTFWYVGQVSENAVVEPGTRMADEVNYETHFLSIKDAISLLPGPYQLIVHMAHRLWLDTVEMQSQDWYQERIAKLHALASARNPVDATATARAGPDHSQGRPAPTTQAPQDTDSWEDSD</sequence>
<dbReference type="CDD" id="cd02883">
    <property type="entry name" value="NUDIX_Hydrolase"/>
    <property type="match status" value="1"/>
</dbReference>
<proteinExistence type="inferred from homology"/>
<name>A0A2G8RWG2_9APHY</name>
<dbReference type="PANTHER" id="PTHR21340:SF0">
    <property type="entry name" value="BIS(5'-NUCLEOSYL)-TETRAPHOSPHATASE [ASYMMETRICAL]"/>
    <property type="match status" value="1"/>
</dbReference>
<feature type="region of interest" description="Disordered" evidence="3">
    <location>
        <begin position="1"/>
        <end position="71"/>
    </location>
</feature>
<comment type="caution">
    <text evidence="5">The sequence shown here is derived from an EMBL/GenBank/DDBJ whole genome shotgun (WGS) entry which is preliminary data.</text>
</comment>
<protein>
    <recommendedName>
        <fullName evidence="4">Nudix hydrolase domain-containing protein</fullName>
    </recommendedName>
</protein>
<evidence type="ECO:0000256" key="3">
    <source>
        <dbReference type="SAM" id="MobiDB-lite"/>
    </source>
</evidence>
<evidence type="ECO:0000259" key="4">
    <source>
        <dbReference type="PROSITE" id="PS51462"/>
    </source>
</evidence>
<organism evidence="5 6">
    <name type="scientific">Ganoderma sinense ZZ0214-1</name>
    <dbReference type="NCBI Taxonomy" id="1077348"/>
    <lineage>
        <taxon>Eukaryota</taxon>
        <taxon>Fungi</taxon>
        <taxon>Dikarya</taxon>
        <taxon>Basidiomycota</taxon>
        <taxon>Agaricomycotina</taxon>
        <taxon>Agaricomycetes</taxon>
        <taxon>Polyporales</taxon>
        <taxon>Polyporaceae</taxon>
        <taxon>Ganoderma</taxon>
    </lineage>
</organism>
<feature type="region of interest" description="Disordered" evidence="3">
    <location>
        <begin position="288"/>
        <end position="323"/>
    </location>
</feature>
<comment type="similarity">
    <text evidence="2">Belongs to the Nudix hydrolase family.</text>
</comment>
<dbReference type="SUPFAM" id="SSF55811">
    <property type="entry name" value="Nudix"/>
    <property type="match status" value="1"/>
</dbReference>
<dbReference type="PROSITE" id="PS51462">
    <property type="entry name" value="NUDIX"/>
    <property type="match status" value="1"/>
</dbReference>
<dbReference type="AlphaFoldDB" id="A0A2G8RWG2"/>
<evidence type="ECO:0000256" key="1">
    <source>
        <dbReference type="ARBA" id="ARBA00022801"/>
    </source>
</evidence>
<feature type="compositionally biased region" description="Low complexity" evidence="3">
    <location>
        <begin position="43"/>
        <end position="65"/>
    </location>
</feature>
<accession>A0A2G8RWG2</accession>
<dbReference type="EMBL" id="AYKW01000045">
    <property type="protein sequence ID" value="PIL25853.1"/>
    <property type="molecule type" value="Genomic_DNA"/>
</dbReference>
<dbReference type="Gene3D" id="3.90.79.10">
    <property type="entry name" value="Nucleoside Triphosphate Pyrophosphohydrolase"/>
    <property type="match status" value="1"/>
</dbReference>
<dbReference type="GO" id="GO:0004081">
    <property type="term" value="F:bis(5'-nucleosyl)-tetraphosphatase (asymmetrical) activity"/>
    <property type="evidence" value="ECO:0007669"/>
    <property type="project" value="TreeGrafter"/>
</dbReference>
<dbReference type="OrthoDB" id="276276at2759"/>
<dbReference type="Proteomes" id="UP000230002">
    <property type="component" value="Unassembled WGS sequence"/>
</dbReference>
<keyword evidence="1 2" id="KW-0378">Hydrolase</keyword>
<dbReference type="InterPro" id="IPR015797">
    <property type="entry name" value="NUDIX_hydrolase-like_dom_sf"/>
</dbReference>
<dbReference type="InterPro" id="IPR000086">
    <property type="entry name" value="NUDIX_hydrolase_dom"/>
</dbReference>
<dbReference type="InterPro" id="IPR020084">
    <property type="entry name" value="NUDIX_hydrolase_CS"/>
</dbReference>
<dbReference type="InterPro" id="IPR051325">
    <property type="entry name" value="Nudix_hydrolase_domain"/>
</dbReference>
<dbReference type="GO" id="GO:0006754">
    <property type="term" value="P:ATP biosynthetic process"/>
    <property type="evidence" value="ECO:0007669"/>
    <property type="project" value="TreeGrafter"/>
</dbReference>
<dbReference type="PANTHER" id="PTHR21340">
    <property type="entry name" value="DIADENOSINE 5,5-P1,P4-TETRAPHOSPHATE PYROPHOSPHOHYDROLASE MUTT"/>
    <property type="match status" value="1"/>
</dbReference>
<gene>
    <name evidence="5" type="ORF">GSI_11606</name>
</gene>
<dbReference type="GO" id="GO:0006167">
    <property type="term" value="P:AMP biosynthetic process"/>
    <property type="evidence" value="ECO:0007669"/>
    <property type="project" value="TreeGrafter"/>
</dbReference>
<dbReference type="PRINTS" id="PR00502">
    <property type="entry name" value="NUDIXFAMILY"/>
</dbReference>